<dbReference type="GO" id="GO:0071949">
    <property type="term" value="F:FAD binding"/>
    <property type="evidence" value="ECO:0007669"/>
    <property type="project" value="TreeGrafter"/>
</dbReference>
<accession>A0A0B2UVV1</accession>
<dbReference type="SUPFAM" id="SSF46458">
    <property type="entry name" value="Globin-like"/>
    <property type="match status" value="1"/>
</dbReference>
<dbReference type="PANTHER" id="PTHR43396">
    <property type="entry name" value="FLAVOHEMOPROTEIN"/>
    <property type="match status" value="1"/>
</dbReference>
<protein>
    <recommendedName>
        <fullName evidence="3">Globin domain-containing protein</fullName>
    </recommendedName>
</protein>
<dbReference type="EMBL" id="JPKZ01003105">
    <property type="protein sequence ID" value="KHN73538.1"/>
    <property type="molecule type" value="Genomic_DNA"/>
</dbReference>
<dbReference type="OrthoDB" id="5837818at2759"/>
<dbReference type="PROSITE" id="PS01033">
    <property type="entry name" value="GLOBIN"/>
    <property type="match status" value="1"/>
</dbReference>
<dbReference type="InterPro" id="IPR009050">
    <property type="entry name" value="Globin-like_sf"/>
</dbReference>
<evidence type="ECO:0000313" key="5">
    <source>
        <dbReference type="Proteomes" id="UP000031036"/>
    </source>
</evidence>
<comment type="caution">
    <text evidence="4">The sequence shown here is derived from an EMBL/GenBank/DDBJ whole genome shotgun (WGS) entry which is preliminary data.</text>
</comment>
<dbReference type="GO" id="GO:0005344">
    <property type="term" value="F:oxygen carrier activity"/>
    <property type="evidence" value="ECO:0007669"/>
    <property type="project" value="UniProtKB-KW"/>
</dbReference>
<evidence type="ECO:0000259" key="3">
    <source>
        <dbReference type="PROSITE" id="PS01033"/>
    </source>
</evidence>
<dbReference type="GO" id="GO:0071500">
    <property type="term" value="P:cellular response to nitrosative stress"/>
    <property type="evidence" value="ECO:0007669"/>
    <property type="project" value="TreeGrafter"/>
</dbReference>
<dbReference type="InterPro" id="IPR044399">
    <property type="entry name" value="Mb-like_M"/>
</dbReference>
<keyword evidence="5" id="KW-1185">Reference proteome</keyword>
<gene>
    <name evidence="4" type="ORF">Tcan_11738</name>
</gene>
<organism evidence="4 5">
    <name type="scientific">Toxocara canis</name>
    <name type="common">Canine roundworm</name>
    <dbReference type="NCBI Taxonomy" id="6265"/>
    <lineage>
        <taxon>Eukaryota</taxon>
        <taxon>Metazoa</taxon>
        <taxon>Ecdysozoa</taxon>
        <taxon>Nematoda</taxon>
        <taxon>Chromadorea</taxon>
        <taxon>Rhabditida</taxon>
        <taxon>Spirurina</taxon>
        <taxon>Ascaridomorpha</taxon>
        <taxon>Ascaridoidea</taxon>
        <taxon>Toxocaridae</taxon>
        <taxon>Toxocara</taxon>
    </lineage>
</organism>
<feature type="compositionally biased region" description="Polar residues" evidence="2">
    <location>
        <begin position="24"/>
        <end position="34"/>
    </location>
</feature>
<dbReference type="PANTHER" id="PTHR43396:SF6">
    <property type="entry name" value="ABL201WP"/>
    <property type="match status" value="1"/>
</dbReference>
<dbReference type="Pfam" id="PF00042">
    <property type="entry name" value="Globin"/>
    <property type="match status" value="1"/>
</dbReference>
<keyword evidence="1" id="KW-0479">Metal-binding</keyword>
<evidence type="ECO:0000256" key="1">
    <source>
        <dbReference type="RuleBase" id="RU000356"/>
    </source>
</evidence>
<comment type="similarity">
    <text evidence="1">Belongs to the globin family.</text>
</comment>
<dbReference type="InterPro" id="IPR000971">
    <property type="entry name" value="Globin"/>
</dbReference>
<evidence type="ECO:0000313" key="4">
    <source>
        <dbReference type="EMBL" id="KHN73538.1"/>
    </source>
</evidence>
<name>A0A0B2UVV1_TOXCA</name>
<dbReference type="AlphaFoldDB" id="A0A0B2UVV1"/>
<dbReference type="GO" id="GO:0020037">
    <property type="term" value="F:heme binding"/>
    <property type="evidence" value="ECO:0007669"/>
    <property type="project" value="InterPro"/>
</dbReference>
<evidence type="ECO:0000256" key="2">
    <source>
        <dbReference type="SAM" id="MobiDB-lite"/>
    </source>
</evidence>
<feature type="domain" description="Globin" evidence="3">
    <location>
        <begin position="68"/>
        <end position="205"/>
    </location>
</feature>
<keyword evidence="1" id="KW-0561">Oxygen transport</keyword>
<dbReference type="GO" id="GO:0046210">
    <property type="term" value="P:nitric oxide catabolic process"/>
    <property type="evidence" value="ECO:0007669"/>
    <property type="project" value="TreeGrafter"/>
</dbReference>
<dbReference type="GO" id="GO:0019825">
    <property type="term" value="F:oxygen binding"/>
    <property type="evidence" value="ECO:0007669"/>
    <property type="project" value="InterPro"/>
</dbReference>
<sequence>MKKFIELFTNRPKPSQRRCRSLVPNHQHSFTSRGRSPKVKEKMEKGQLAPKPLRRCRSASPLPPRPPLLNQDQQVLIKRSWHRVPHSSVGKSIYAHMIARSPDMRAMFGGENNSADRHMRHFLGLLQCAVDNLNDMEKALQPWLDLLGKGHGGFSIRSKHWDAFGEAIVTAVSEWIAPGKSHKDTVKAWMLLSCFLSDRLCAASRIAANCPMTTPRIQLITLMASGPPPSLRFEC</sequence>
<feature type="region of interest" description="Disordered" evidence="2">
    <location>
        <begin position="9"/>
        <end position="69"/>
    </location>
</feature>
<dbReference type="STRING" id="6265.A0A0B2UVV1"/>
<dbReference type="Proteomes" id="UP000031036">
    <property type="component" value="Unassembled WGS sequence"/>
</dbReference>
<dbReference type="GO" id="GO:0008941">
    <property type="term" value="F:nitric oxide dioxygenase NAD(P)H activity"/>
    <property type="evidence" value="ECO:0007669"/>
    <property type="project" value="TreeGrafter"/>
</dbReference>
<keyword evidence="1" id="KW-0813">Transport</keyword>
<dbReference type="OMA" id="PMLTPRV"/>
<proteinExistence type="inferred from homology"/>
<dbReference type="Gene3D" id="1.10.490.10">
    <property type="entry name" value="Globins"/>
    <property type="match status" value="1"/>
</dbReference>
<keyword evidence="1" id="KW-0408">Iron</keyword>
<reference evidence="4 5" key="1">
    <citation type="submission" date="2014-11" db="EMBL/GenBank/DDBJ databases">
        <title>Genetic blueprint of the zoonotic pathogen Toxocara canis.</title>
        <authorList>
            <person name="Zhu X.-Q."/>
            <person name="Korhonen P.K."/>
            <person name="Cai H."/>
            <person name="Young N.D."/>
            <person name="Nejsum P."/>
            <person name="von Samson-Himmelstjerna G."/>
            <person name="Boag P.R."/>
            <person name="Tan P."/>
            <person name="Li Q."/>
            <person name="Min J."/>
            <person name="Yang Y."/>
            <person name="Wang X."/>
            <person name="Fang X."/>
            <person name="Hall R.S."/>
            <person name="Hofmann A."/>
            <person name="Sternberg P.W."/>
            <person name="Jex A.R."/>
            <person name="Gasser R.B."/>
        </authorList>
    </citation>
    <scope>NUCLEOTIDE SEQUENCE [LARGE SCALE GENOMIC DNA]</scope>
    <source>
        <strain evidence="4">PN_DK_2014</strain>
    </source>
</reference>
<dbReference type="CDD" id="cd01040">
    <property type="entry name" value="Mb-like"/>
    <property type="match status" value="1"/>
</dbReference>
<keyword evidence="1" id="KW-0349">Heme</keyword>
<dbReference type="InterPro" id="IPR012292">
    <property type="entry name" value="Globin/Proto"/>
</dbReference>